<dbReference type="EnsemblPlants" id="AET7Gv21092600.1">
    <property type="protein sequence ID" value="AET7Gv21092600.1"/>
    <property type="gene ID" value="AET7Gv21092600"/>
</dbReference>
<feature type="region of interest" description="Disordered" evidence="3">
    <location>
        <begin position="1"/>
        <end position="63"/>
    </location>
</feature>
<organism evidence="4 5">
    <name type="scientific">Aegilops tauschii subsp. strangulata</name>
    <name type="common">Goatgrass</name>
    <dbReference type="NCBI Taxonomy" id="200361"/>
    <lineage>
        <taxon>Eukaryota</taxon>
        <taxon>Viridiplantae</taxon>
        <taxon>Streptophyta</taxon>
        <taxon>Embryophyta</taxon>
        <taxon>Tracheophyta</taxon>
        <taxon>Spermatophyta</taxon>
        <taxon>Magnoliopsida</taxon>
        <taxon>Liliopsida</taxon>
        <taxon>Poales</taxon>
        <taxon>Poaceae</taxon>
        <taxon>BOP clade</taxon>
        <taxon>Pooideae</taxon>
        <taxon>Triticodae</taxon>
        <taxon>Triticeae</taxon>
        <taxon>Triticinae</taxon>
        <taxon>Aegilops</taxon>
    </lineage>
</organism>
<reference evidence="4" key="5">
    <citation type="journal article" date="2021" name="G3 (Bethesda)">
        <title>Aegilops tauschii genome assembly Aet v5.0 features greater sequence contiguity and improved annotation.</title>
        <authorList>
            <person name="Wang L."/>
            <person name="Zhu T."/>
            <person name="Rodriguez J.C."/>
            <person name="Deal K.R."/>
            <person name="Dubcovsky J."/>
            <person name="McGuire P.E."/>
            <person name="Lux T."/>
            <person name="Spannagl M."/>
            <person name="Mayer K.F.X."/>
            <person name="Baldrich P."/>
            <person name="Meyers B.C."/>
            <person name="Huo N."/>
            <person name="Gu Y.Q."/>
            <person name="Zhou H."/>
            <person name="Devos K.M."/>
            <person name="Bennetzen J.L."/>
            <person name="Unver T."/>
            <person name="Budak H."/>
            <person name="Gulick P.J."/>
            <person name="Galiba G."/>
            <person name="Kalapos B."/>
            <person name="Nelson D.R."/>
            <person name="Li P."/>
            <person name="You F.M."/>
            <person name="Luo M.C."/>
            <person name="Dvorak J."/>
        </authorList>
    </citation>
    <scope>NUCLEOTIDE SEQUENCE [LARGE SCALE GENOMIC DNA]</scope>
    <source>
        <strain evidence="4">cv. AL8/78</strain>
    </source>
</reference>
<comment type="subcellular location">
    <subcellularLocation>
        <location evidence="1">Nucleus</location>
    </subcellularLocation>
</comment>
<name>A0A453SV77_AEGTS</name>
<keyword evidence="2" id="KW-0539">Nucleus</keyword>
<reference evidence="5" key="2">
    <citation type="journal article" date="2017" name="Nat. Plants">
        <title>The Aegilops tauschii genome reveals multiple impacts of transposons.</title>
        <authorList>
            <person name="Zhao G."/>
            <person name="Zou C."/>
            <person name="Li K."/>
            <person name="Wang K."/>
            <person name="Li T."/>
            <person name="Gao L."/>
            <person name="Zhang X."/>
            <person name="Wang H."/>
            <person name="Yang Z."/>
            <person name="Liu X."/>
            <person name="Jiang W."/>
            <person name="Mao L."/>
            <person name="Kong X."/>
            <person name="Jiao Y."/>
            <person name="Jia J."/>
        </authorList>
    </citation>
    <scope>NUCLEOTIDE SEQUENCE [LARGE SCALE GENOMIC DNA]</scope>
    <source>
        <strain evidence="5">cv. AL8/78</strain>
    </source>
</reference>
<evidence type="ECO:0000256" key="3">
    <source>
        <dbReference type="SAM" id="MobiDB-lite"/>
    </source>
</evidence>
<dbReference type="Gramene" id="AET7Gv21092600.1">
    <property type="protein sequence ID" value="AET7Gv21092600.1"/>
    <property type="gene ID" value="AET7Gv21092600"/>
</dbReference>
<keyword evidence="5" id="KW-1185">Reference proteome</keyword>
<proteinExistence type="predicted"/>
<evidence type="ECO:0000313" key="4">
    <source>
        <dbReference type="EnsemblPlants" id="AET7Gv21092600.1"/>
    </source>
</evidence>
<protein>
    <submittedName>
        <fullName evidence="4">Uncharacterized protein</fullName>
    </submittedName>
</protein>
<accession>A0A453SV77</accession>
<evidence type="ECO:0000256" key="2">
    <source>
        <dbReference type="ARBA" id="ARBA00023242"/>
    </source>
</evidence>
<evidence type="ECO:0000256" key="1">
    <source>
        <dbReference type="ARBA" id="ARBA00004123"/>
    </source>
</evidence>
<reference evidence="4" key="3">
    <citation type="journal article" date="2017" name="Nature">
        <title>Genome sequence of the progenitor of the wheat D genome Aegilops tauschii.</title>
        <authorList>
            <person name="Luo M.C."/>
            <person name="Gu Y.Q."/>
            <person name="Puiu D."/>
            <person name="Wang H."/>
            <person name="Twardziok S.O."/>
            <person name="Deal K.R."/>
            <person name="Huo N."/>
            <person name="Zhu T."/>
            <person name="Wang L."/>
            <person name="Wang Y."/>
            <person name="McGuire P.E."/>
            <person name="Liu S."/>
            <person name="Long H."/>
            <person name="Ramasamy R.K."/>
            <person name="Rodriguez J.C."/>
            <person name="Van S.L."/>
            <person name="Yuan L."/>
            <person name="Wang Z."/>
            <person name="Xia Z."/>
            <person name="Xiao L."/>
            <person name="Anderson O.D."/>
            <person name="Ouyang S."/>
            <person name="Liang Y."/>
            <person name="Zimin A.V."/>
            <person name="Pertea G."/>
            <person name="Qi P."/>
            <person name="Bennetzen J.L."/>
            <person name="Dai X."/>
            <person name="Dawson M.W."/>
            <person name="Muller H.G."/>
            <person name="Kugler K."/>
            <person name="Rivarola-Duarte L."/>
            <person name="Spannagl M."/>
            <person name="Mayer K.F.X."/>
            <person name="Lu F.H."/>
            <person name="Bevan M.W."/>
            <person name="Leroy P."/>
            <person name="Li P."/>
            <person name="You F.M."/>
            <person name="Sun Q."/>
            <person name="Liu Z."/>
            <person name="Lyons E."/>
            <person name="Wicker T."/>
            <person name="Salzberg S.L."/>
            <person name="Devos K.M."/>
            <person name="Dvorak J."/>
        </authorList>
    </citation>
    <scope>NUCLEOTIDE SEQUENCE [LARGE SCALE GENOMIC DNA]</scope>
    <source>
        <strain evidence="4">cv. AL8/78</strain>
    </source>
</reference>
<feature type="compositionally biased region" description="Polar residues" evidence="3">
    <location>
        <begin position="186"/>
        <end position="200"/>
    </location>
</feature>
<dbReference type="PANTHER" id="PTHR23061">
    <property type="entry name" value="DNA POLYMERASE 2 ALPHA 70 KDA SUBUNIT"/>
    <property type="match status" value="1"/>
</dbReference>
<dbReference type="AlphaFoldDB" id="A0A453SV77"/>
<sequence>RHLASPVPATSLPRPQIHPSVRPTPLLLHPRRRNPNPHPTDRPTDAPPLPNDPSIHRVSPPTAAMEEEIRAEFEGSGFTIGGDSAQILSTLLTYCVNYKMSPADLVSNWEVYYLNRQLDGLKVESSYLDGFLSHLQNEVKEKLIKEETDLHIYSSNDVDMLLSNTHTDEEGLLGTPSTKQEKPHGESSNSELTPLTTERPSSIRAAKTNGDRITPFAQRVNKFTQHYVLNADNVASLPSKDEVETSEDELIRRIPPSQKCTLQVQRSKPEPGCRFMYDRMEDRVRAILICLFNLYL</sequence>
<reference evidence="4" key="4">
    <citation type="submission" date="2019-03" db="UniProtKB">
        <authorList>
            <consortium name="EnsemblPlants"/>
        </authorList>
    </citation>
    <scope>IDENTIFICATION</scope>
</reference>
<feature type="region of interest" description="Disordered" evidence="3">
    <location>
        <begin position="168"/>
        <end position="201"/>
    </location>
</feature>
<dbReference type="PANTHER" id="PTHR23061:SF12">
    <property type="entry name" value="DNA POLYMERASE ALPHA SUBUNIT B"/>
    <property type="match status" value="1"/>
</dbReference>
<dbReference type="Proteomes" id="UP000015105">
    <property type="component" value="Chromosome 7D"/>
</dbReference>
<dbReference type="GO" id="GO:0006270">
    <property type="term" value="P:DNA replication initiation"/>
    <property type="evidence" value="ECO:0007669"/>
    <property type="project" value="TreeGrafter"/>
</dbReference>
<reference evidence="5" key="1">
    <citation type="journal article" date="2014" name="Science">
        <title>Ancient hybridizations among the ancestral genomes of bread wheat.</title>
        <authorList>
            <consortium name="International Wheat Genome Sequencing Consortium,"/>
            <person name="Marcussen T."/>
            <person name="Sandve S.R."/>
            <person name="Heier L."/>
            <person name="Spannagl M."/>
            <person name="Pfeifer M."/>
            <person name="Jakobsen K.S."/>
            <person name="Wulff B.B."/>
            <person name="Steuernagel B."/>
            <person name="Mayer K.F."/>
            <person name="Olsen O.A."/>
        </authorList>
    </citation>
    <scope>NUCLEOTIDE SEQUENCE [LARGE SCALE GENOMIC DNA]</scope>
    <source>
        <strain evidence="5">cv. AL8/78</strain>
    </source>
</reference>
<dbReference type="GO" id="GO:0005658">
    <property type="term" value="C:alpha DNA polymerase:primase complex"/>
    <property type="evidence" value="ECO:0007669"/>
    <property type="project" value="TreeGrafter"/>
</dbReference>
<dbReference type="InterPro" id="IPR016722">
    <property type="entry name" value="DNA_pol_alpha_bsu"/>
</dbReference>
<evidence type="ECO:0000313" key="5">
    <source>
        <dbReference type="Proteomes" id="UP000015105"/>
    </source>
</evidence>